<dbReference type="OrthoDB" id="9808367at2"/>
<dbReference type="InterPro" id="IPR037138">
    <property type="entry name" value="His_deacetylse_dom_sf"/>
</dbReference>
<dbReference type="AlphaFoldDB" id="A0A1T4Q5I1"/>
<dbReference type="RefSeq" id="WP_078670265.1">
    <property type="nucleotide sequence ID" value="NZ_FUWZ01000002.1"/>
</dbReference>
<dbReference type="GO" id="GO:0004407">
    <property type="term" value="F:histone deacetylase activity"/>
    <property type="evidence" value="ECO:0007669"/>
    <property type="project" value="InterPro"/>
</dbReference>
<dbReference type="PANTHER" id="PTHR10625:SF19">
    <property type="entry name" value="HISTONE DEACETYLASE 12"/>
    <property type="match status" value="1"/>
</dbReference>
<organism evidence="4 5">
    <name type="scientific">Chitinophaga eiseniae</name>
    <dbReference type="NCBI Taxonomy" id="634771"/>
    <lineage>
        <taxon>Bacteria</taxon>
        <taxon>Pseudomonadati</taxon>
        <taxon>Bacteroidota</taxon>
        <taxon>Chitinophagia</taxon>
        <taxon>Chitinophagales</taxon>
        <taxon>Chitinophagaceae</taxon>
        <taxon>Chitinophaga</taxon>
    </lineage>
</organism>
<dbReference type="PANTHER" id="PTHR10625">
    <property type="entry name" value="HISTONE DEACETYLASE HDAC1-RELATED"/>
    <property type="match status" value="1"/>
</dbReference>
<dbReference type="Pfam" id="PF00850">
    <property type="entry name" value="Hist_deacetyl"/>
    <property type="match status" value="1"/>
</dbReference>
<evidence type="ECO:0000256" key="2">
    <source>
        <dbReference type="ARBA" id="ARBA00022801"/>
    </source>
</evidence>
<sequence>MKIAYHDIYAHPLPADHRFPMVKYELIPAQLLREGVISHEQLFAPEAAAEEVILATHTLPWWEKLRDQTLSDKEQRHIGFRQSPLLTQREIVIARGTIDIALHALDHGLGFNVAGGTHHAFADRGEGFCLLNDFAITANYLLHQKKVKKVLIADLDVHQGNGTAALFAGNDQVFTFSMHGAHNYPFHKETSDLDIPLPDGMTDGPYLQLLGEALPRLIEKVKPDIVCYLSGVDVLETDRFGKLNVTAAGCQQRDEIVFSLLHRHGIPCAVAMGGGYSTRISDIVNAHCNTFKTGLNIYGF</sequence>
<evidence type="ECO:0000313" key="5">
    <source>
        <dbReference type="Proteomes" id="UP000190367"/>
    </source>
</evidence>
<dbReference type="InterPro" id="IPR044150">
    <property type="entry name" value="HDAC_classIV"/>
</dbReference>
<dbReference type="STRING" id="634771.SAMN04488128_102181"/>
<dbReference type="CDD" id="cd09993">
    <property type="entry name" value="HDAC_classIV"/>
    <property type="match status" value="1"/>
</dbReference>
<dbReference type="InterPro" id="IPR000286">
    <property type="entry name" value="HDACs"/>
</dbReference>
<dbReference type="GO" id="GO:0040029">
    <property type="term" value="P:epigenetic regulation of gene expression"/>
    <property type="evidence" value="ECO:0007669"/>
    <property type="project" value="TreeGrafter"/>
</dbReference>
<comment type="similarity">
    <text evidence="1">Belongs to the histone deacetylase family.</text>
</comment>
<dbReference type="Proteomes" id="UP000190367">
    <property type="component" value="Unassembled WGS sequence"/>
</dbReference>
<dbReference type="Gene3D" id="3.40.800.20">
    <property type="entry name" value="Histone deacetylase domain"/>
    <property type="match status" value="1"/>
</dbReference>
<gene>
    <name evidence="4" type="ORF">SAMN04488128_102181</name>
</gene>
<feature type="domain" description="Histone deacetylase" evidence="3">
    <location>
        <begin position="17"/>
        <end position="288"/>
    </location>
</feature>
<dbReference type="PRINTS" id="PR01270">
    <property type="entry name" value="HDASUPER"/>
</dbReference>
<dbReference type="GO" id="GO:0016787">
    <property type="term" value="F:hydrolase activity"/>
    <property type="evidence" value="ECO:0007669"/>
    <property type="project" value="UniProtKB-KW"/>
</dbReference>
<dbReference type="InterPro" id="IPR023801">
    <property type="entry name" value="His_deacetylse_dom"/>
</dbReference>
<dbReference type="SUPFAM" id="SSF52768">
    <property type="entry name" value="Arginase/deacetylase"/>
    <property type="match status" value="1"/>
</dbReference>
<evidence type="ECO:0000256" key="1">
    <source>
        <dbReference type="ARBA" id="ARBA00005947"/>
    </source>
</evidence>
<evidence type="ECO:0000259" key="3">
    <source>
        <dbReference type="Pfam" id="PF00850"/>
    </source>
</evidence>
<reference evidence="5" key="1">
    <citation type="submission" date="2017-02" db="EMBL/GenBank/DDBJ databases">
        <authorList>
            <person name="Varghese N."/>
            <person name="Submissions S."/>
        </authorList>
    </citation>
    <scope>NUCLEOTIDE SEQUENCE [LARGE SCALE GENOMIC DNA]</scope>
    <source>
        <strain evidence="5">DSM 22224</strain>
    </source>
</reference>
<evidence type="ECO:0000313" key="4">
    <source>
        <dbReference type="EMBL" id="SJZ99033.1"/>
    </source>
</evidence>
<keyword evidence="5" id="KW-1185">Reference proteome</keyword>
<dbReference type="EMBL" id="FUWZ01000002">
    <property type="protein sequence ID" value="SJZ99033.1"/>
    <property type="molecule type" value="Genomic_DNA"/>
</dbReference>
<keyword evidence="2" id="KW-0378">Hydrolase</keyword>
<dbReference type="InterPro" id="IPR023696">
    <property type="entry name" value="Ureohydrolase_dom_sf"/>
</dbReference>
<name>A0A1T4Q5I1_9BACT</name>
<accession>A0A1T4Q5I1</accession>
<protein>
    <submittedName>
        <fullName evidence="4">Acetoin utilization deacetylase AcuC</fullName>
    </submittedName>
</protein>
<proteinExistence type="inferred from homology"/>